<evidence type="ECO:0000256" key="4">
    <source>
        <dbReference type="ARBA" id="ARBA00022691"/>
    </source>
</evidence>
<evidence type="ECO:0000256" key="1">
    <source>
        <dbReference type="ARBA" id="ARBA00011900"/>
    </source>
</evidence>
<dbReference type="PANTHER" id="PTHR33841:SF1">
    <property type="entry name" value="DNA METHYLTRANSFERASE A"/>
    <property type="match status" value="1"/>
</dbReference>
<protein>
    <recommendedName>
        <fullName evidence="1">site-specific DNA-methyltransferase (adenine-specific)</fullName>
        <ecNumber evidence="1">2.1.1.72</ecNumber>
    </recommendedName>
</protein>
<keyword evidence="2" id="KW-0489">Methyltransferase</keyword>
<dbReference type="InterPro" id="IPR050953">
    <property type="entry name" value="N4_N6_ade-DNA_methylase"/>
</dbReference>
<dbReference type="PROSITE" id="PS00092">
    <property type="entry name" value="N6_MTASE"/>
    <property type="match status" value="1"/>
</dbReference>
<dbReference type="GO" id="GO:0006304">
    <property type="term" value="P:DNA modification"/>
    <property type="evidence" value="ECO:0007669"/>
    <property type="project" value="InterPro"/>
</dbReference>
<comment type="catalytic activity">
    <reaction evidence="5">
        <text>a 2'-deoxyadenosine in DNA + S-adenosyl-L-methionine = an N(6)-methyl-2'-deoxyadenosine in DNA + S-adenosyl-L-homocysteine + H(+)</text>
        <dbReference type="Rhea" id="RHEA:15197"/>
        <dbReference type="Rhea" id="RHEA-COMP:12418"/>
        <dbReference type="Rhea" id="RHEA-COMP:12419"/>
        <dbReference type="ChEBI" id="CHEBI:15378"/>
        <dbReference type="ChEBI" id="CHEBI:57856"/>
        <dbReference type="ChEBI" id="CHEBI:59789"/>
        <dbReference type="ChEBI" id="CHEBI:90615"/>
        <dbReference type="ChEBI" id="CHEBI:90616"/>
        <dbReference type="EC" id="2.1.1.72"/>
    </reaction>
</comment>
<dbReference type="NCBIfam" id="NF033452">
    <property type="entry name" value="BREX_1_MTaseX"/>
    <property type="match status" value="1"/>
</dbReference>
<dbReference type="GO" id="GO:0032259">
    <property type="term" value="P:methylation"/>
    <property type="evidence" value="ECO:0007669"/>
    <property type="project" value="UniProtKB-KW"/>
</dbReference>
<dbReference type="GO" id="GO:0003676">
    <property type="term" value="F:nucleic acid binding"/>
    <property type="evidence" value="ECO:0007669"/>
    <property type="project" value="InterPro"/>
</dbReference>
<reference evidence="7" key="1">
    <citation type="journal article" date="2011" name="J. Bacteriol.">
        <title>Genome Sequence of Lactobacillus pentosus IG1, a Strain Isolated from Spanish-Style Green Olive Fermentations.</title>
        <authorList>
            <person name="Maldonado-Barragan A."/>
            <person name="Caballero-Guerrero B."/>
            <person name="Lucena-Padros H."/>
            <person name="Ruiz-Barba J.L."/>
        </authorList>
    </citation>
    <scope>NUCLEOTIDE SEQUENCE</scope>
    <source>
        <strain evidence="7">IG1</strain>
    </source>
</reference>
<organism evidence="7">
    <name type="scientific">Lactiplantibacillus pentosus IG1</name>
    <dbReference type="NCBI Taxonomy" id="1042160"/>
    <lineage>
        <taxon>Bacteria</taxon>
        <taxon>Bacillati</taxon>
        <taxon>Bacillota</taxon>
        <taxon>Bacilli</taxon>
        <taxon>Lactobacillales</taxon>
        <taxon>Lactobacillaceae</taxon>
        <taxon>Lactiplantibacillus</taxon>
    </lineage>
</organism>
<keyword evidence="3" id="KW-0808">Transferase</keyword>
<accession>G0M2H1</accession>
<sequence>MDKTAIKKFAIESRQKLIAAIKLQMSVLGIDEEGISEKLETSTSEIEYYVDDRNPITGSNIVKRQRLVAELKEREKSTDFETAFEDLVEEVAYTWFNRLIAIRFMEVNGYLPSHIRVLSSSANRNEPDIMMQSVADLVPYLGAFNNEEEQIMDRASESEATGDMDNKYRMLFIKQANALNENLPYLFEKTNDYAELLFTPNYHDGVIQHLIHDISEADFDVNQGGQVEIIGWLYQYYNTEPHDYAVNITGGPVTKSEIPAATQLFTTDWVVRYMVDNSLGKYWLERHPNSQLRQSLEYLLPGEIKTIESEEKLEDMRFIDNAMGSGHILVYAFDVFMKMYAEAGYSSRDAALSIVQNNLYGLEIDKRAYQLAYFALMMKARQYNRRALQAGKLKLNVHVFEDTNMVSDEFLNSLTGDYADDVKEVIGLFENARELGSIIRFEKAYDWSKLRQAVESIQSDALDVFGVNQSKKLVLRVLTIAEILTNKYDIAVTNPPYLNKFDADMKKYVKKNYADYSGDLFSIFIFNNINLVKTGGYAGYMTPFVWMFIKTYEKLRNYLVTNKSISSLIQMEYSAFEEATVPINTFVLKNEPADGDGTYIKLSDFKGGMNLQRDKVLEAIGDPGSNYLYRTNQANFGKIPGSPIAYWASHNLIHDFEIGDRMETIVAPKVGLQTGDNKIFLRFWYEVENKNICFDAHTISESVLSEKKWFPYNKGGSYRKWYGNYDYVVNWEHDGEQIRDFTDSNGKIRSRPQNTNYYFWESITWSDITSGDFSARYREPGSIFDVVGKSAFKLDQKTNLLYLLGLLNTKVTNYIFKILNPTIHLQTGNFSYFPVINSKLNVTTQVKSAINTTRTDWDNFENSWNFETHPLLLHIADDKQKEIDGRLENAFAVWKDEAQERFEKLKANEEELNRIFIDLYGLNGELTPEVADKDVSVRRADEERDIKSLLSYFVGLVFGRYSLDVSGLAYAGGDWSNDKYQSFVPNQDNLLLLNDDRYFDDERDIMNRFKSFLAVTFGDKHVQENLDYIARIIGKKADNSEQAIRKYFVDDFFKDHKKGYQKRPIYWEFSSGKQGGFKALMYLHRYDEGELAMIRTDYLYPLQSRYEERIERLEQWVQDESVAKTKKQLEKNLKHVTQQLKELKQYDPILRHVADERIKLDLDDGVLVNYDKLQDGSKILTKL</sequence>
<dbReference type="AlphaFoldDB" id="G0M2H1"/>
<proteinExistence type="predicted"/>
<dbReference type="SUPFAM" id="SSF53335">
    <property type="entry name" value="S-adenosyl-L-methionine-dependent methyltransferases"/>
    <property type="match status" value="1"/>
</dbReference>
<dbReference type="EC" id="2.1.1.72" evidence="1"/>
<dbReference type="InterPro" id="IPR047939">
    <property type="entry name" value="BREX_1_PglX"/>
</dbReference>
<evidence type="ECO:0000259" key="6">
    <source>
        <dbReference type="Pfam" id="PF07669"/>
    </source>
</evidence>
<evidence type="ECO:0000313" key="7">
    <source>
        <dbReference type="EMBL" id="CCC16269.1"/>
    </source>
</evidence>
<dbReference type="PRINTS" id="PR00507">
    <property type="entry name" value="N12N6MTFRASE"/>
</dbReference>
<dbReference type="InterPro" id="IPR011639">
    <property type="entry name" value="MethylTrfase_TaqI-like_dom"/>
</dbReference>
<dbReference type="InterPro" id="IPR002052">
    <property type="entry name" value="DNA_methylase_N6_adenine_CS"/>
</dbReference>
<dbReference type="PANTHER" id="PTHR33841">
    <property type="entry name" value="DNA METHYLTRANSFERASE YEEA-RELATED"/>
    <property type="match status" value="1"/>
</dbReference>
<keyword evidence="4" id="KW-0949">S-adenosyl-L-methionine</keyword>
<evidence type="ECO:0000256" key="5">
    <source>
        <dbReference type="ARBA" id="ARBA00047942"/>
    </source>
</evidence>
<evidence type="ECO:0000256" key="3">
    <source>
        <dbReference type="ARBA" id="ARBA00022679"/>
    </source>
</evidence>
<dbReference type="Pfam" id="PF07669">
    <property type="entry name" value="Eco57I"/>
    <property type="match status" value="1"/>
</dbReference>
<gene>
    <name evidence="7" type="ORF">LPENT_00965</name>
</gene>
<name>G0M2H1_LACPE</name>
<dbReference type="REBASE" id="38083">
    <property type="entry name" value="LpeIG1ORF965P"/>
</dbReference>
<evidence type="ECO:0000256" key="2">
    <source>
        <dbReference type="ARBA" id="ARBA00022603"/>
    </source>
</evidence>
<dbReference type="InterPro" id="IPR029063">
    <property type="entry name" value="SAM-dependent_MTases_sf"/>
</dbReference>
<dbReference type="EMBL" id="FR874854">
    <property type="protein sequence ID" value="CCC16269.1"/>
    <property type="molecule type" value="Genomic_DNA"/>
</dbReference>
<dbReference type="Gene3D" id="3.40.50.150">
    <property type="entry name" value="Vaccinia Virus protein VP39"/>
    <property type="match status" value="1"/>
</dbReference>
<feature type="domain" description="Type II methyltransferase M.TaqI-like" evidence="6">
    <location>
        <begin position="357"/>
        <end position="575"/>
    </location>
</feature>
<dbReference type="GO" id="GO:0009007">
    <property type="term" value="F:site-specific DNA-methyltransferase (adenine-specific) activity"/>
    <property type="evidence" value="ECO:0007669"/>
    <property type="project" value="UniProtKB-EC"/>
</dbReference>